<name>A0A3N1H4S5_9PSEU</name>
<organism evidence="2 3">
    <name type="scientific">Saccharothrix texasensis</name>
    <dbReference type="NCBI Taxonomy" id="103734"/>
    <lineage>
        <taxon>Bacteria</taxon>
        <taxon>Bacillati</taxon>
        <taxon>Actinomycetota</taxon>
        <taxon>Actinomycetes</taxon>
        <taxon>Pseudonocardiales</taxon>
        <taxon>Pseudonocardiaceae</taxon>
        <taxon>Saccharothrix</taxon>
    </lineage>
</organism>
<sequence length="191" mass="20874">MNRSNRTERVMAAVLGVLALLVGGAAVVLHRLAVDRPVLDPVVLDWARRHLLPVRLGLIALGLLAVVLGLRWAWRAVRPERHPDLLLDDVVVTAKALAAAVRADAEQVHGVAGAKVSVVGRPALRLRLTLRHGADVHRVWRELDGRVVSRARAALGVEVLPTAVRLDLAKRERHRVHRAGPPGRMAGWLSR</sequence>
<accession>A0A3N1H4S5</accession>
<feature type="transmembrane region" description="Helical" evidence="1">
    <location>
        <begin position="12"/>
        <end position="34"/>
    </location>
</feature>
<keyword evidence="1" id="KW-0812">Transmembrane</keyword>
<comment type="caution">
    <text evidence="2">The sequence shown here is derived from an EMBL/GenBank/DDBJ whole genome shotgun (WGS) entry which is preliminary data.</text>
</comment>
<evidence type="ECO:0000313" key="2">
    <source>
        <dbReference type="EMBL" id="ROP37406.1"/>
    </source>
</evidence>
<proteinExistence type="predicted"/>
<feature type="transmembrane region" description="Helical" evidence="1">
    <location>
        <begin position="54"/>
        <end position="74"/>
    </location>
</feature>
<dbReference type="RefSeq" id="WP_246037649.1">
    <property type="nucleotide sequence ID" value="NZ_RJKM01000001.1"/>
</dbReference>
<gene>
    <name evidence="2" type="ORF">EDD40_2719</name>
</gene>
<dbReference type="EMBL" id="RJKM01000001">
    <property type="protein sequence ID" value="ROP37406.1"/>
    <property type="molecule type" value="Genomic_DNA"/>
</dbReference>
<evidence type="ECO:0000256" key="1">
    <source>
        <dbReference type="SAM" id="Phobius"/>
    </source>
</evidence>
<protein>
    <submittedName>
        <fullName evidence="2">Uncharacterized protein</fullName>
    </submittedName>
</protein>
<keyword evidence="1" id="KW-0472">Membrane</keyword>
<keyword evidence="1" id="KW-1133">Transmembrane helix</keyword>
<dbReference type="AlphaFoldDB" id="A0A3N1H4S5"/>
<dbReference type="Proteomes" id="UP000268727">
    <property type="component" value="Unassembled WGS sequence"/>
</dbReference>
<evidence type="ECO:0000313" key="3">
    <source>
        <dbReference type="Proteomes" id="UP000268727"/>
    </source>
</evidence>
<reference evidence="2 3" key="1">
    <citation type="submission" date="2018-11" db="EMBL/GenBank/DDBJ databases">
        <title>Sequencing the genomes of 1000 actinobacteria strains.</title>
        <authorList>
            <person name="Klenk H.-P."/>
        </authorList>
    </citation>
    <scope>NUCLEOTIDE SEQUENCE [LARGE SCALE GENOMIC DNA]</scope>
    <source>
        <strain evidence="2 3">DSM 44231</strain>
    </source>
</reference>
<keyword evidence="3" id="KW-1185">Reference proteome</keyword>